<dbReference type="Pfam" id="PF13374">
    <property type="entry name" value="TPR_10"/>
    <property type="match status" value="4"/>
</dbReference>
<dbReference type="GO" id="GO:0043531">
    <property type="term" value="F:ADP binding"/>
    <property type="evidence" value="ECO:0007669"/>
    <property type="project" value="InterPro"/>
</dbReference>
<dbReference type="InterPro" id="IPR011990">
    <property type="entry name" value="TPR-like_helical_dom_sf"/>
</dbReference>
<dbReference type="InterPro" id="IPR053137">
    <property type="entry name" value="NLR-like"/>
</dbReference>
<organism evidence="3 4">
    <name type="scientific">Endocarpon pusillum</name>
    <dbReference type="NCBI Taxonomy" id="364733"/>
    <lineage>
        <taxon>Eukaryota</taxon>
        <taxon>Fungi</taxon>
        <taxon>Dikarya</taxon>
        <taxon>Ascomycota</taxon>
        <taxon>Pezizomycotina</taxon>
        <taxon>Eurotiomycetes</taxon>
        <taxon>Chaetothyriomycetidae</taxon>
        <taxon>Verrucariales</taxon>
        <taxon>Verrucariaceae</taxon>
        <taxon>Endocarpon</taxon>
    </lineage>
</organism>
<dbReference type="Gene3D" id="1.25.40.10">
    <property type="entry name" value="Tetratricopeptide repeat domain"/>
    <property type="match status" value="3"/>
</dbReference>
<evidence type="ECO:0000259" key="2">
    <source>
        <dbReference type="Pfam" id="PF06985"/>
    </source>
</evidence>
<feature type="domain" description="Heterokaryon incompatibility" evidence="2">
    <location>
        <begin position="25"/>
        <end position="113"/>
    </location>
</feature>
<feature type="domain" description="NB-ARC" evidence="1">
    <location>
        <begin position="263"/>
        <end position="434"/>
    </location>
</feature>
<dbReference type="NCBIfam" id="NF040586">
    <property type="entry name" value="FxSxx_TPR"/>
    <property type="match status" value="1"/>
</dbReference>
<evidence type="ECO:0000313" key="4">
    <source>
        <dbReference type="Proteomes" id="UP000606974"/>
    </source>
</evidence>
<dbReference type="InterPro" id="IPR010730">
    <property type="entry name" value="HET"/>
</dbReference>
<dbReference type="Pfam" id="PF13424">
    <property type="entry name" value="TPR_12"/>
    <property type="match status" value="4"/>
</dbReference>
<dbReference type="Proteomes" id="UP000606974">
    <property type="component" value="Unassembled WGS sequence"/>
</dbReference>
<dbReference type="AlphaFoldDB" id="A0A8H7E8X2"/>
<dbReference type="Pfam" id="PF00931">
    <property type="entry name" value="NB-ARC"/>
    <property type="match status" value="1"/>
</dbReference>
<dbReference type="InterPro" id="IPR002182">
    <property type="entry name" value="NB-ARC"/>
</dbReference>
<dbReference type="InterPro" id="IPR019734">
    <property type="entry name" value="TPR_rpt"/>
</dbReference>
<protein>
    <recommendedName>
        <fullName evidence="5">AAA+ ATPase domain-containing protein</fullName>
    </recommendedName>
</protein>
<dbReference type="Gene3D" id="3.40.50.300">
    <property type="entry name" value="P-loop containing nucleotide triphosphate hydrolases"/>
    <property type="match status" value="1"/>
</dbReference>
<comment type="caution">
    <text evidence="3">The sequence shown here is derived from an EMBL/GenBank/DDBJ whole genome shotgun (WGS) entry which is preliminary data.</text>
</comment>
<keyword evidence="4" id="KW-1185">Reference proteome</keyword>
<dbReference type="SUPFAM" id="SSF52540">
    <property type="entry name" value="P-loop containing nucleoside triphosphate hydrolases"/>
    <property type="match status" value="1"/>
</dbReference>
<dbReference type="OrthoDB" id="674604at2759"/>
<dbReference type="PRINTS" id="PR00381">
    <property type="entry name" value="KINESINLIGHT"/>
</dbReference>
<dbReference type="PANTHER" id="PTHR46082:SF6">
    <property type="entry name" value="AAA+ ATPASE DOMAIN-CONTAINING PROTEIN-RELATED"/>
    <property type="match status" value="1"/>
</dbReference>
<evidence type="ECO:0000313" key="3">
    <source>
        <dbReference type="EMBL" id="KAF7511136.1"/>
    </source>
</evidence>
<evidence type="ECO:0008006" key="5">
    <source>
        <dbReference type="Google" id="ProtNLM"/>
    </source>
</evidence>
<reference evidence="3" key="1">
    <citation type="submission" date="2020-02" db="EMBL/GenBank/DDBJ databases">
        <authorList>
            <person name="Palmer J.M."/>
        </authorList>
    </citation>
    <scope>NUCLEOTIDE SEQUENCE</scope>
    <source>
        <strain evidence="3">EPUS1.4</strain>
        <tissue evidence="3">Thallus</tissue>
    </source>
</reference>
<sequence>MRLLHFGDTGRLTLEDFSGRIIPPYAILSHRWGDDEVIFEDLKDDRYKNKTGYRKIEFCVEQAAQDRLQHFWIDTCCIDKWNRHELSKAINSMFRWYRNATKCYVFLSDVSVSTAIDARLQSTWEASFRASKWFTRGWTLQELIAPESVQFFSSEGHLLGDKRFLEQLVHEITSIPVTALQGCSLGNFSIADRMAWAETRETKEPEDSVYCLLGLLDVVMPISYDEGKEKALERLQNELEAARTTPSILPFSRNSHYIGRELQLAELEAKLFRDRQTTMIAITGVGGTGKSQLALELAYRTKSENKNCLVFWIDASDIDSLHQAYSNIAQKLGVSGWDDETADIKLLVKHYLSRESARQWLLIFDNADDVNLGSTGLSTPHSANLVDYLPQSELGSIVFTTTNSDTARTLAVQTTIELQMMTPDSAQRMLENYLNTSVPTSEKQEMQLLVKELSYLPLAIVQAAAYINHENITLKDYRSQLVNQKEGALELSSELPEGKLQDCDTRIPVNTTLLISLEQIGHNHPLAARYLFLAACVDRKDIPLDLLRAASPRDSESERESAVGILNAYALITRRPAESSLDIHRLVHFAIRKGLEKRELLGQCTQKAIRRLLKLFPDHKHGSRSKWRRLLPHAIYALSYGLNEKEDEDRTKLTWKCAMTLYSDGRYNESEELIGRVMETHKTKRGADDLDTLISMDSLASNYRNQGRWEEAEELQTQVVETIKRVQGLEDPSTLTSMANLALIYRNQGRWKKAEELFIQVLEAEKRVLGLEHPSTLTSMANLALTYDSQGRWKEAEELQVQVIDTRKRLLGLEHPDTLSSINNLALVYRDQGRWKEAEELQMQVMNTCNLALTYRSQGRWKEAEELQVQKMETTKRVLGLEHPSTLGSMHNLALAYGNQGRWKEAEGLVVQVVETCKRVLRPDHPLTLDSMANLASIYHGQGRWKEAEELEVKVMETRVVGPDHPSTLTSMNNLASIYRHQGRHKEAEELQVQVMDTRKRVLGPEHHQTLTSMNNLALTYKGQRRWKEAEELEVQGIETSKKVLGPDHPHTLSSIGNLAWTYGNQGRQKEAEELLVQVLDTRKRVLGPEHPSTLSSMAKLAWTVKRRGRDREALELMAACHDARIKTLGPMDPVTQAASKALVKWRGATTDSSAC</sequence>
<accession>A0A8H7E8X2</accession>
<dbReference type="SMART" id="SM00028">
    <property type="entry name" value="TPR"/>
    <property type="match status" value="7"/>
</dbReference>
<dbReference type="EMBL" id="JAACFV010000023">
    <property type="protein sequence ID" value="KAF7511136.1"/>
    <property type="molecule type" value="Genomic_DNA"/>
</dbReference>
<gene>
    <name evidence="3" type="ORF">GJ744_005367</name>
</gene>
<dbReference type="SUPFAM" id="SSF48452">
    <property type="entry name" value="TPR-like"/>
    <property type="match status" value="4"/>
</dbReference>
<name>A0A8H7E8X2_9EURO</name>
<proteinExistence type="predicted"/>
<dbReference type="PANTHER" id="PTHR46082">
    <property type="entry name" value="ATP/GTP-BINDING PROTEIN-RELATED"/>
    <property type="match status" value="1"/>
</dbReference>
<evidence type="ECO:0000259" key="1">
    <source>
        <dbReference type="Pfam" id="PF00931"/>
    </source>
</evidence>
<dbReference type="InterPro" id="IPR027417">
    <property type="entry name" value="P-loop_NTPase"/>
</dbReference>
<dbReference type="Pfam" id="PF06985">
    <property type="entry name" value="HET"/>
    <property type="match status" value="1"/>
</dbReference>